<dbReference type="AlphaFoldDB" id="A0A4R7SS46"/>
<organism evidence="2 3">
    <name type="scientific">Prosthecobacter fusiformis</name>
    <dbReference type="NCBI Taxonomy" id="48464"/>
    <lineage>
        <taxon>Bacteria</taxon>
        <taxon>Pseudomonadati</taxon>
        <taxon>Verrucomicrobiota</taxon>
        <taxon>Verrucomicrobiia</taxon>
        <taxon>Verrucomicrobiales</taxon>
        <taxon>Verrucomicrobiaceae</taxon>
        <taxon>Prosthecobacter</taxon>
    </lineage>
</organism>
<dbReference type="OrthoDB" id="9802472at2"/>
<accession>A0A4R7SS46</accession>
<sequence>MSKKSQLEVEGVQVPVSNLEKVMYPKTGFTKGDVINYYIRVAEYMLPHLASRAITLKRYPDGVDGFFFYEKQCPDHAPEWIKTTKVAKTDGSIDYCVIGDLPSLVWVANLANLEFHTFLHRKTAVKRPAVLAFDLDPGPPADILTCCKVGLLLKDLFDSLGLQSFPKTSGSKGLQVYVPLNTPVTYDRTKAFAQAIAQALEQQCPDLVVSKMLKKLRDGKVLLDWSQNDDHKTTVNVYSLRAKERPTISTPVTWEEVENALKRKKPLVFETKDIFKRLKKHGDLFAPVLTLKQKLPAIRSLE</sequence>
<dbReference type="CDD" id="cd04863">
    <property type="entry name" value="MtLigD_Pol_like"/>
    <property type="match status" value="1"/>
</dbReference>
<dbReference type="NCBIfam" id="TIGR02778">
    <property type="entry name" value="ligD_pol"/>
    <property type="match status" value="1"/>
</dbReference>
<gene>
    <name evidence="2" type="ORF">EI77_00609</name>
</gene>
<name>A0A4R7SS46_9BACT</name>
<evidence type="ECO:0000313" key="3">
    <source>
        <dbReference type="Proteomes" id="UP000295662"/>
    </source>
</evidence>
<dbReference type="RefSeq" id="WP_133793267.1">
    <property type="nucleotide sequence ID" value="NZ_SOCA01000001.1"/>
</dbReference>
<dbReference type="Proteomes" id="UP000295662">
    <property type="component" value="Unassembled WGS sequence"/>
</dbReference>
<dbReference type="InterPro" id="IPR052171">
    <property type="entry name" value="NHEJ_LigD"/>
</dbReference>
<dbReference type="InterPro" id="IPR033649">
    <property type="entry name" value="MtLigD_Pol-like"/>
</dbReference>
<dbReference type="PANTHER" id="PTHR42705:SF2">
    <property type="entry name" value="BIFUNCTIONAL NON-HOMOLOGOUS END JOINING PROTEIN LIGD"/>
    <property type="match status" value="1"/>
</dbReference>
<dbReference type="Pfam" id="PF21686">
    <property type="entry name" value="LigD_Prim-Pol"/>
    <property type="match status" value="1"/>
</dbReference>
<dbReference type="PANTHER" id="PTHR42705">
    <property type="entry name" value="BIFUNCTIONAL NON-HOMOLOGOUS END JOINING PROTEIN LIGD"/>
    <property type="match status" value="1"/>
</dbReference>
<feature type="domain" description="DNA ligase D polymerase" evidence="1">
    <location>
        <begin position="30"/>
        <end position="285"/>
    </location>
</feature>
<proteinExistence type="predicted"/>
<keyword evidence="3" id="KW-1185">Reference proteome</keyword>
<evidence type="ECO:0000259" key="1">
    <source>
        <dbReference type="Pfam" id="PF21686"/>
    </source>
</evidence>
<dbReference type="InterPro" id="IPR014145">
    <property type="entry name" value="LigD_pol_dom"/>
</dbReference>
<comment type="caution">
    <text evidence="2">The sequence shown here is derived from an EMBL/GenBank/DDBJ whole genome shotgun (WGS) entry which is preliminary data.</text>
</comment>
<protein>
    <submittedName>
        <fullName evidence="2">Bifunctional non-homologous end joining protein LigD</fullName>
    </submittedName>
</protein>
<reference evidence="2 3" key="1">
    <citation type="submission" date="2019-03" db="EMBL/GenBank/DDBJ databases">
        <title>Genomic Encyclopedia of Archaeal and Bacterial Type Strains, Phase II (KMG-II): from individual species to whole genera.</title>
        <authorList>
            <person name="Goeker M."/>
        </authorList>
    </citation>
    <scope>NUCLEOTIDE SEQUENCE [LARGE SCALE GENOMIC DNA]</scope>
    <source>
        <strain evidence="2 3">ATCC 25309</strain>
    </source>
</reference>
<evidence type="ECO:0000313" key="2">
    <source>
        <dbReference type="EMBL" id="TDU81306.1"/>
    </source>
</evidence>
<dbReference type="EMBL" id="SOCA01000001">
    <property type="protein sequence ID" value="TDU81306.1"/>
    <property type="molecule type" value="Genomic_DNA"/>
</dbReference>
<dbReference type="Gene3D" id="3.90.920.10">
    <property type="entry name" value="DNA primase, PRIM domain"/>
    <property type="match status" value="1"/>
</dbReference>